<dbReference type="Proteomes" id="UP001642360">
    <property type="component" value="Unassembled WGS sequence"/>
</dbReference>
<sequence length="162" mass="18446">MPDIVLGADVIYNPSCLPHLVRVLAVLLNRGKSYSRDWIDSRGLSLGQKPERKKMCYKNELNTDDSGDNDRLELDVCKGEELCNSAQNAEYLCHAVKERPVAFIASVIRNIDTFNHFLTLADQANLIVTELTEKITPFNLLPYLKSYQRSSIRMFTISYLCD</sequence>
<gene>
    <name evidence="2" type="ORF">ILEXP_LOCUS36755</name>
    <name evidence="1" type="ORF">ILEXP_LOCUS8867</name>
</gene>
<keyword evidence="3" id="KW-1185">Reference proteome</keyword>
<dbReference type="Gene3D" id="3.40.50.150">
    <property type="entry name" value="Vaccinia Virus protein VP39"/>
    <property type="match status" value="1"/>
</dbReference>
<protein>
    <submittedName>
        <fullName evidence="2">Uncharacterized protein</fullName>
    </submittedName>
</protein>
<evidence type="ECO:0000313" key="1">
    <source>
        <dbReference type="EMBL" id="CAK9141295.1"/>
    </source>
</evidence>
<accession>A0ABC8TDI2</accession>
<evidence type="ECO:0000313" key="3">
    <source>
        <dbReference type="Proteomes" id="UP001642360"/>
    </source>
</evidence>
<proteinExistence type="predicted"/>
<dbReference type="EMBL" id="CAUOFW020004836">
    <property type="protein sequence ID" value="CAK9167482.1"/>
    <property type="molecule type" value="Genomic_DNA"/>
</dbReference>
<reference evidence="2 3" key="1">
    <citation type="submission" date="2024-02" db="EMBL/GenBank/DDBJ databases">
        <authorList>
            <person name="Vignale AGUSTIN F."/>
            <person name="Sosa J E."/>
            <person name="Modenutti C."/>
        </authorList>
    </citation>
    <scope>NUCLEOTIDE SEQUENCE [LARGE SCALE GENOMIC DNA]</scope>
</reference>
<dbReference type="InterPro" id="IPR029063">
    <property type="entry name" value="SAM-dependent_MTases_sf"/>
</dbReference>
<organism evidence="2 3">
    <name type="scientific">Ilex paraguariensis</name>
    <name type="common">yerba mate</name>
    <dbReference type="NCBI Taxonomy" id="185542"/>
    <lineage>
        <taxon>Eukaryota</taxon>
        <taxon>Viridiplantae</taxon>
        <taxon>Streptophyta</taxon>
        <taxon>Embryophyta</taxon>
        <taxon>Tracheophyta</taxon>
        <taxon>Spermatophyta</taxon>
        <taxon>Magnoliopsida</taxon>
        <taxon>eudicotyledons</taxon>
        <taxon>Gunneridae</taxon>
        <taxon>Pentapetalae</taxon>
        <taxon>asterids</taxon>
        <taxon>campanulids</taxon>
        <taxon>Aquifoliales</taxon>
        <taxon>Aquifoliaceae</taxon>
        <taxon>Ilex</taxon>
    </lineage>
</organism>
<evidence type="ECO:0000313" key="2">
    <source>
        <dbReference type="EMBL" id="CAK9167482.1"/>
    </source>
</evidence>
<dbReference type="EMBL" id="CAUOFW020001121">
    <property type="protein sequence ID" value="CAK9141295.1"/>
    <property type="molecule type" value="Genomic_DNA"/>
</dbReference>
<name>A0ABC8TDI2_9AQUA</name>
<comment type="caution">
    <text evidence="2">The sequence shown here is derived from an EMBL/GenBank/DDBJ whole genome shotgun (WGS) entry which is preliminary data.</text>
</comment>
<dbReference type="AlphaFoldDB" id="A0ABC8TDI2"/>